<evidence type="ECO:0000259" key="2">
    <source>
        <dbReference type="Pfam" id="PF13086"/>
    </source>
</evidence>
<dbReference type="Proteomes" id="UP001207654">
    <property type="component" value="Unassembled WGS sequence"/>
</dbReference>
<dbReference type="EMBL" id="JAPNKA010000001">
    <property type="protein sequence ID" value="MCY1083019.1"/>
    <property type="molecule type" value="Genomic_DNA"/>
</dbReference>
<dbReference type="InterPro" id="IPR041677">
    <property type="entry name" value="DNA2/NAM7_AAA_11"/>
</dbReference>
<sequence>MPPEARNRLGGEPTPSQEQALHVALNTPDIALIQGPPGTGKTSVIAALMERLAQTSNEPESISGSVLLTSFQHEAVENAAARTVVFGLPAVKQGRRRGRAEGLDNVETWRKERIEALESSLVQEPGSTTLKRIRLLVTAHLAQPGTVERTAGVLREVADLGRELLPGSLLDRLRLRATRLARGTTRPDGEDAEEREYLLLAIRGLRVEAVSFLDDGALKAAKVLRLLTERALGEATERDLLTRAAAWTQEVAPPFLPELSRLRETLLQRLAPDARPRAPPLHGHGDGRAPQGSPRGRAAHRRRHPPGCRKRHRRVPRRPLP</sequence>
<feature type="region of interest" description="Disordered" evidence="1">
    <location>
        <begin position="274"/>
        <end position="321"/>
    </location>
</feature>
<evidence type="ECO:0000313" key="4">
    <source>
        <dbReference type="Proteomes" id="UP001207654"/>
    </source>
</evidence>
<gene>
    <name evidence="3" type="ORF">OV287_52125</name>
</gene>
<dbReference type="PANTHER" id="PTHR43788:SF8">
    <property type="entry name" value="DNA-BINDING PROTEIN SMUBP-2"/>
    <property type="match status" value="1"/>
</dbReference>
<dbReference type="InterPro" id="IPR050534">
    <property type="entry name" value="Coronavir_polyprotein_1ab"/>
</dbReference>
<organism evidence="3 4">
    <name type="scientific">Archangium lansingense</name>
    <dbReference type="NCBI Taxonomy" id="2995310"/>
    <lineage>
        <taxon>Bacteria</taxon>
        <taxon>Pseudomonadati</taxon>
        <taxon>Myxococcota</taxon>
        <taxon>Myxococcia</taxon>
        <taxon>Myxococcales</taxon>
        <taxon>Cystobacterineae</taxon>
        <taxon>Archangiaceae</taxon>
        <taxon>Archangium</taxon>
    </lineage>
</organism>
<accession>A0ABT4AQA8</accession>
<keyword evidence="4" id="KW-1185">Reference proteome</keyword>
<proteinExistence type="predicted"/>
<dbReference type="SUPFAM" id="SSF52540">
    <property type="entry name" value="P-loop containing nucleoside triphosphate hydrolases"/>
    <property type="match status" value="1"/>
</dbReference>
<protein>
    <submittedName>
        <fullName evidence="3">AAA domain-containing protein</fullName>
    </submittedName>
</protein>
<feature type="compositionally biased region" description="Basic residues" evidence="1">
    <location>
        <begin position="297"/>
        <end position="321"/>
    </location>
</feature>
<evidence type="ECO:0000313" key="3">
    <source>
        <dbReference type="EMBL" id="MCY1083019.1"/>
    </source>
</evidence>
<dbReference type="InterPro" id="IPR027417">
    <property type="entry name" value="P-loop_NTPase"/>
</dbReference>
<dbReference type="PANTHER" id="PTHR43788">
    <property type="entry name" value="DNA2/NAM7 HELICASE FAMILY MEMBER"/>
    <property type="match status" value="1"/>
</dbReference>
<dbReference type="Gene3D" id="3.40.50.300">
    <property type="entry name" value="P-loop containing nucleotide triphosphate hydrolases"/>
    <property type="match status" value="1"/>
</dbReference>
<evidence type="ECO:0000256" key="1">
    <source>
        <dbReference type="SAM" id="MobiDB-lite"/>
    </source>
</evidence>
<dbReference type="Pfam" id="PF13086">
    <property type="entry name" value="AAA_11"/>
    <property type="match status" value="1"/>
</dbReference>
<feature type="domain" description="DNA2/NAM7 helicase helicase" evidence="2">
    <location>
        <begin position="16"/>
        <end position="85"/>
    </location>
</feature>
<name>A0ABT4AQA8_9BACT</name>
<comment type="caution">
    <text evidence="3">The sequence shown here is derived from an EMBL/GenBank/DDBJ whole genome shotgun (WGS) entry which is preliminary data.</text>
</comment>
<dbReference type="RefSeq" id="WP_267541566.1">
    <property type="nucleotide sequence ID" value="NZ_JAPNKA010000001.1"/>
</dbReference>
<reference evidence="3 4" key="1">
    <citation type="submission" date="2022-11" db="EMBL/GenBank/DDBJ databases">
        <title>Minimal conservation of predation-associated metabolite biosynthetic gene clusters underscores biosynthetic potential of Myxococcota including descriptions for ten novel species: Archangium lansinium sp. nov., Myxococcus landrumus sp. nov., Nannocystis bai.</title>
        <authorList>
            <person name="Ahearne A."/>
            <person name="Stevens C."/>
            <person name="Phillips K."/>
        </authorList>
    </citation>
    <scope>NUCLEOTIDE SEQUENCE [LARGE SCALE GENOMIC DNA]</scope>
    <source>
        <strain evidence="3 4">MIWBW</strain>
    </source>
</reference>